<comment type="caution">
    <text evidence="1">The sequence shown here is derived from an EMBL/GenBank/DDBJ whole genome shotgun (WGS) entry which is preliminary data.</text>
</comment>
<dbReference type="Proteomes" id="UP001233172">
    <property type="component" value="Unassembled WGS sequence"/>
</dbReference>
<reference evidence="1" key="2">
    <citation type="submission" date="2023-04" db="EMBL/GenBank/DDBJ databases">
        <authorList>
            <person name="Bu L."/>
            <person name="Lu L."/>
            <person name="Laidemitt M.R."/>
            <person name="Zhang S.M."/>
            <person name="Mutuku M."/>
            <person name="Mkoji G."/>
            <person name="Steinauer M."/>
            <person name="Loker E.S."/>
        </authorList>
    </citation>
    <scope>NUCLEOTIDE SEQUENCE</scope>
    <source>
        <strain evidence="1">KasaAsao</strain>
        <tissue evidence="1">Whole Snail</tissue>
    </source>
</reference>
<sequence length="72" mass="8045">MACQGSQCLWRPTKCSSYEDTDDDKVLGYTDGIQRITDTTVNNLQCNKLNDTKTDVTKKCCRSLSIFDSSAI</sequence>
<dbReference type="EMBL" id="JASAOG010000075">
    <property type="protein sequence ID" value="KAK0054759.1"/>
    <property type="molecule type" value="Genomic_DNA"/>
</dbReference>
<reference evidence="1" key="1">
    <citation type="journal article" date="2023" name="PLoS Negl. Trop. Dis.">
        <title>A genome sequence for Biomphalaria pfeifferi, the major vector snail for the human-infecting parasite Schistosoma mansoni.</title>
        <authorList>
            <person name="Bu L."/>
            <person name="Lu L."/>
            <person name="Laidemitt M.R."/>
            <person name="Zhang S.M."/>
            <person name="Mutuku M."/>
            <person name="Mkoji G."/>
            <person name="Steinauer M."/>
            <person name="Loker E.S."/>
        </authorList>
    </citation>
    <scope>NUCLEOTIDE SEQUENCE</scope>
    <source>
        <strain evidence="1">KasaAsao</strain>
    </source>
</reference>
<protein>
    <submittedName>
        <fullName evidence="1">Ecdysone-induced protein 78C</fullName>
    </submittedName>
</protein>
<organism evidence="1 2">
    <name type="scientific">Biomphalaria pfeifferi</name>
    <name type="common">Bloodfluke planorb</name>
    <name type="synonym">Freshwater snail</name>
    <dbReference type="NCBI Taxonomy" id="112525"/>
    <lineage>
        <taxon>Eukaryota</taxon>
        <taxon>Metazoa</taxon>
        <taxon>Spiralia</taxon>
        <taxon>Lophotrochozoa</taxon>
        <taxon>Mollusca</taxon>
        <taxon>Gastropoda</taxon>
        <taxon>Heterobranchia</taxon>
        <taxon>Euthyneura</taxon>
        <taxon>Panpulmonata</taxon>
        <taxon>Hygrophila</taxon>
        <taxon>Lymnaeoidea</taxon>
        <taxon>Planorbidae</taxon>
        <taxon>Biomphalaria</taxon>
    </lineage>
</organism>
<accession>A0AAD8BJ57</accession>
<evidence type="ECO:0000313" key="2">
    <source>
        <dbReference type="Proteomes" id="UP001233172"/>
    </source>
</evidence>
<name>A0AAD8BJ57_BIOPF</name>
<evidence type="ECO:0000313" key="1">
    <source>
        <dbReference type="EMBL" id="KAK0054759.1"/>
    </source>
</evidence>
<proteinExistence type="predicted"/>
<dbReference type="AlphaFoldDB" id="A0AAD8BJ57"/>
<keyword evidence="2" id="KW-1185">Reference proteome</keyword>
<gene>
    <name evidence="1" type="ORF">Bpfe_015856</name>
</gene>